<reference evidence="9 10" key="1">
    <citation type="submission" date="2024-01" db="EMBL/GenBank/DDBJ databases">
        <title>Genome mining of biosynthetic gene clusters to explore secondary metabolites of Streptomyces sp.</title>
        <authorList>
            <person name="Baig A."/>
            <person name="Ajitkumar Shintre N."/>
            <person name="Kumar H."/>
            <person name="Anbarasu A."/>
            <person name="Ramaiah S."/>
        </authorList>
    </citation>
    <scope>NUCLEOTIDE SEQUENCE [LARGE SCALE GENOMIC DNA]</scope>
    <source>
        <strain evidence="9 10">A57</strain>
    </source>
</reference>
<keyword evidence="5 8" id="KW-0408">Iron</keyword>
<keyword evidence="4 8" id="KW-0249">Electron transport</keyword>
<evidence type="ECO:0000256" key="4">
    <source>
        <dbReference type="ARBA" id="ARBA00022982"/>
    </source>
</evidence>
<keyword evidence="3 8" id="KW-0479">Metal-binding</keyword>
<evidence type="ECO:0000256" key="5">
    <source>
        <dbReference type="ARBA" id="ARBA00023004"/>
    </source>
</evidence>
<dbReference type="EMBL" id="JAYMRP010000008">
    <property type="protein sequence ID" value="MFB8773447.1"/>
    <property type="molecule type" value="Genomic_DNA"/>
</dbReference>
<dbReference type="PANTHER" id="PTHR36923:SF3">
    <property type="entry name" value="FERREDOXIN"/>
    <property type="match status" value="1"/>
</dbReference>
<dbReference type="InterPro" id="IPR001080">
    <property type="entry name" value="3Fe4S_ferredoxin"/>
</dbReference>
<dbReference type="PANTHER" id="PTHR36923">
    <property type="entry name" value="FERREDOXIN"/>
    <property type="match status" value="1"/>
</dbReference>
<keyword evidence="6 8" id="KW-0411">Iron-sulfur</keyword>
<dbReference type="Gene3D" id="3.30.70.20">
    <property type="match status" value="1"/>
</dbReference>
<keyword evidence="10" id="KW-1185">Reference proteome</keyword>
<dbReference type="Pfam" id="PF13370">
    <property type="entry name" value="Fer4_13"/>
    <property type="match status" value="1"/>
</dbReference>
<name>A0ABV5E9C2_9ACTN</name>
<evidence type="ECO:0000256" key="3">
    <source>
        <dbReference type="ARBA" id="ARBA00022723"/>
    </source>
</evidence>
<accession>A0ABV5E9C2</accession>
<dbReference type="Proteomes" id="UP001585080">
    <property type="component" value="Unassembled WGS sequence"/>
</dbReference>
<evidence type="ECO:0000256" key="1">
    <source>
        <dbReference type="ARBA" id="ARBA00001927"/>
    </source>
</evidence>
<evidence type="ECO:0000256" key="2">
    <source>
        <dbReference type="ARBA" id="ARBA00022448"/>
    </source>
</evidence>
<evidence type="ECO:0000313" key="10">
    <source>
        <dbReference type="Proteomes" id="UP001585080"/>
    </source>
</evidence>
<comment type="caution">
    <text evidence="9">The sequence shown here is derived from an EMBL/GenBank/DDBJ whole genome shotgun (WGS) entry which is preliminary data.</text>
</comment>
<dbReference type="PRINTS" id="PR00352">
    <property type="entry name" value="3FE4SFRDOXIN"/>
</dbReference>
<evidence type="ECO:0000313" key="9">
    <source>
        <dbReference type="EMBL" id="MFB8773447.1"/>
    </source>
</evidence>
<comment type="cofactor">
    <cofactor evidence="1">
        <name>[3Fe-4S] cluster</name>
        <dbReference type="ChEBI" id="CHEBI:21137"/>
    </cofactor>
</comment>
<dbReference type="SUPFAM" id="SSF54862">
    <property type="entry name" value="4Fe-4S ferredoxins"/>
    <property type="match status" value="1"/>
</dbReference>
<comment type="function">
    <text evidence="8">Ferredoxins are iron-sulfur proteins that transfer electrons in a wide variety of metabolic reactions.</text>
</comment>
<organism evidence="9 10">
    <name type="scientific">Streptomyces broussonetiae</name>
    <dbReference type="NCBI Taxonomy" id="2686304"/>
    <lineage>
        <taxon>Bacteria</taxon>
        <taxon>Bacillati</taxon>
        <taxon>Actinomycetota</taxon>
        <taxon>Actinomycetes</taxon>
        <taxon>Kitasatosporales</taxon>
        <taxon>Streptomycetaceae</taxon>
        <taxon>Streptomyces</taxon>
    </lineage>
</organism>
<evidence type="ECO:0000256" key="6">
    <source>
        <dbReference type="ARBA" id="ARBA00023014"/>
    </source>
</evidence>
<sequence length="71" mass="7346">MSADRPVTVAVDTDVCCAMGRCAATAPGLFDQDPDTGTVILLDATPPPELHDAARLCAELCPCQAITVTET</sequence>
<keyword evidence="7" id="KW-0003">3Fe-4S</keyword>
<keyword evidence="2 8" id="KW-0813">Transport</keyword>
<protein>
    <recommendedName>
        <fullName evidence="8">Ferredoxin</fullName>
    </recommendedName>
</protein>
<evidence type="ECO:0000256" key="7">
    <source>
        <dbReference type="ARBA" id="ARBA00023291"/>
    </source>
</evidence>
<evidence type="ECO:0000256" key="8">
    <source>
        <dbReference type="RuleBase" id="RU368020"/>
    </source>
</evidence>
<dbReference type="RefSeq" id="WP_376732293.1">
    <property type="nucleotide sequence ID" value="NZ_JAYMRP010000008.1"/>
</dbReference>
<proteinExistence type="predicted"/>
<gene>
    <name evidence="9" type="ORF">VSS16_12000</name>
</gene>
<dbReference type="InterPro" id="IPR051269">
    <property type="entry name" value="Fe-S_cluster_ET"/>
</dbReference>